<organism evidence="1 2">
    <name type="scientific">Letharia lupina</name>
    <dbReference type="NCBI Taxonomy" id="560253"/>
    <lineage>
        <taxon>Eukaryota</taxon>
        <taxon>Fungi</taxon>
        <taxon>Dikarya</taxon>
        <taxon>Ascomycota</taxon>
        <taxon>Pezizomycotina</taxon>
        <taxon>Lecanoromycetes</taxon>
        <taxon>OSLEUM clade</taxon>
        <taxon>Lecanoromycetidae</taxon>
        <taxon>Lecanorales</taxon>
        <taxon>Lecanorineae</taxon>
        <taxon>Parmeliaceae</taxon>
        <taxon>Letharia</taxon>
    </lineage>
</organism>
<reference evidence="1 2" key="1">
    <citation type="journal article" date="2020" name="Genomics">
        <title>Complete, high-quality genomes from long-read metagenomic sequencing of two wolf lichen thalli reveals enigmatic genome architecture.</title>
        <authorList>
            <person name="McKenzie S.K."/>
            <person name="Walston R.F."/>
            <person name="Allen J.L."/>
        </authorList>
    </citation>
    <scope>NUCLEOTIDE SEQUENCE [LARGE SCALE GENOMIC DNA]</scope>
    <source>
        <strain evidence="1">WasteWater1</strain>
    </source>
</reference>
<dbReference type="RefSeq" id="XP_037157806.1">
    <property type="nucleotide sequence ID" value="XM_037295805.1"/>
</dbReference>
<dbReference type="AlphaFoldDB" id="A0A8H6L031"/>
<evidence type="ECO:0000313" key="2">
    <source>
        <dbReference type="Proteomes" id="UP000593566"/>
    </source>
</evidence>
<name>A0A8H6L031_9LECA</name>
<dbReference type="Proteomes" id="UP000593566">
    <property type="component" value="Unassembled WGS sequence"/>
</dbReference>
<evidence type="ECO:0000313" key="1">
    <source>
        <dbReference type="EMBL" id="KAF6230549.1"/>
    </source>
</evidence>
<comment type="caution">
    <text evidence="1">The sequence shown here is derived from an EMBL/GenBank/DDBJ whole genome shotgun (WGS) entry which is preliminary data.</text>
</comment>
<keyword evidence="2" id="KW-1185">Reference proteome</keyword>
<accession>A0A8H6L031</accession>
<gene>
    <name evidence="1" type="ORF">HO133_004893</name>
</gene>
<dbReference type="GeneID" id="59333299"/>
<sequence length="94" mass="10798">MGSHVNELTRFEGLADLSAEKLQQLETVFKSILALPITWVTYAQIIDRERSYVDPLRKLPTKVADVSDHLNPSDGATHYHEEFWKVFTARAREV</sequence>
<proteinExistence type="predicted"/>
<protein>
    <submittedName>
        <fullName evidence="1">Uncharacterized protein</fullName>
    </submittedName>
</protein>
<dbReference type="EMBL" id="JACCJB010000002">
    <property type="protein sequence ID" value="KAF6230549.1"/>
    <property type="molecule type" value="Genomic_DNA"/>
</dbReference>